<accession>A0A3N4IZE9</accession>
<evidence type="ECO:0000313" key="3">
    <source>
        <dbReference type="Proteomes" id="UP000276215"/>
    </source>
</evidence>
<organism evidence="2 3">
    <name type="scientific">Choiromyces venosus 120613-1</name>
    <dbReference type="NCBI Taxonomy" id="1336337"/>
    <lineage>
        <taxon>Eukaryota</taxon>
        <taxon>Fungi</taxon>
        <taxon>Dikarya</taxon>
        <taxon>Ascomycota</taxon>
        <taxon>Pezizomycotina</taxon>
        <taxon>Pezizomycetes</taxon>
        <taxon>Pezizales</taxon>
        <taxon>Tuberaceae</taxon>
        <taxon>Choiromyces</taxon>
    </lineage>
</organism>
<sequence>MSFVPPNPVPSQTIAERIAYLASQLQNRESVENPLDGAWEELVKDLALQHRNRLSVTENNSTGEGSDTSSTTRSNRNRRKRASIPEEFCPIRPLPIIRSSNTSASVHHLGETNNDEGLRTRRQYPSRRYPLSVGRWVAPRAFTWNNRSPYFRHRVAVRYPAIGLTFSPTMHKLVKKAPKTGQDMMAAAQLGRWSHQVPLRSHRSVERPVTVSY</sequence>
<evidence type="ECO:0000256" key="1">
    <source>
        <dbReference type="SAM" id="MobiDB-lite"/>
    </source>
</evidence>
<keyword evidence="3" id="KW-1185">Reference proteome</keyword>
<protein>
    <submittedName>
        <fullName evidence="2">Uncharacterized protein</fullName>
    </submittedName>
</protein>
<dbReference type="Proteomes" id="UP000276215">
    <property type="component" value="Unassembled WGS sequence"/>
</dbReference>
<proteinExistence type="predicted"/>
<gene>
    <name evidence="2" type="ORF">L873DRAFT_477997</name>
</gene>
<feature type="compositionally biased region" description="Low complexity" evidence="1">
    <location>
        <begin position="61"/>
        <end position="74"/>
    </location>
</feature>
<name>A0A3N4IZE9_9PEZI</name>
<feature type="region of interest" description="Disordered" evidence="1">
    <location>
        <begin position="53"/>
        <end position="85"/>
    </location>
</feature>
<evidence type="ECO:0000313" key="2">
    <source>
        <dbReference type="EMBL" id="RPA90158.1"/>
    </source>
</evidence>
<dbReference type="AlphaFoldDB" id="A0A3N4IZE9"/>
<dbReference type="EMBL" id="ML120538">
    <property type="protein sequence ID" value="RPA90158.1"/>
    <property type="molecule type" value="Genomic_DNA"/>
</dbReference>
<reference evidence="2 3" key="1">
    <citation type="journal article" date="2018" name="Nat. Ecol. Evol.">
        <title>Pezizomycetes genomes reveal the molecular basis of ectomycorrhizal truffle lifestyle.</title>
        <authorList>
            <person name="Murat C."/>
            <person name="Payen T."/>
            <person name="Noel B."/>
            <person name="Kuo A."/>
            <person name="Morin E."/>
            <person name="Chen J."/>
            <person name="Kohler A."/>
            <person name="Krizsan K."/>
            <person name="Balestrini R."/>
            <person name="Da Silva C."/>
            <person name="Montanini B."/>
            <person name="Hainaut M."/>
            <person name="Levati E."/>
            <person name="Barry K.W."/>
            <person name="Belfiori B."/>
            <person name="Cichocki N."/>
            <person name="Clum A."/>
            <person name="Dockter R.B."/>
            <person name="Fauchery L."/>
            <person name="Guy J."/>
            <person name="Iotti M."/>
            <person name="Le Tacon F."/>
            <person name="Lindquist E.A."/>
            <person name="Lipzen A."/>
            <person name="Malagnac F."/>
            <person name="Mello A."/>
            <person name="Molinier V."/>
            <person name="Miyauchi S."/>
            <person name="Poulain J."/>
            <person name="Riccioni C."/>
            <person name="Rubini A."/>
            <person name="Sitrit Y."/>
            <person name="Splivallo R."/>
            <person name="Traeger S."/>
            <person name="Wang M."/>
            <person name="Zifcakova L."/>
            <person name="Wipf D."/>
            <person name="Zambonelli A."/>
            <person name="Paolocci F."/>
            <person name="Nowrousian M."/>
            <person name="Ottonello S."/>
            <person name="Baldrian P."/>
            <person name="Spatafora J.W."/>
            <person name="Henrissat B."/>
            <person name="Nagy L.G."/>
            <person name="Aury J.M."/>
            <person name="Wincker P."/>
            <person name="Grigoriev I.V."/>
            <person name="Bonfante P."/>
            <person name="Martin F.M."/>
        </authorList>
    </citation>
    <scope>NUCLEOTIDE SEQUENCE [LARGE SCALE GENOMIC DNA]</scope>
    <source>
        <strain evidence="2 3">120613-1</strain>
    </source>
</reference>